<dbReference type="EMBL" id="UYRS01000088">
    <property type="protein sequence ID" value="VDK21384.1"/>
    <property type="molecule type" value="Genomic_DNA"/>
</dbReference>
<accession>A0A0R3VTP3</accession>
<dbReference type="Pfam" id="PF00096">
    <property type="entry name" value="zf-C2H2"/>
    <property type="match status" value="3"/>
</dbReference>
<reference evidence="11 12" key="2">
    <citation type="submission" date="2018-11" db="EMBL/GenBank/DDBJ databases">
        <authorList>
            <consortium name="Pathogen Informatics"/>
        </authorList>
    </citation>
    <scope>NUCLEOTIDE SEQUENCE [LARGE SCALE GENOMIC DNA]</scope>
</reference>
<evidence type="ECO:0000256" key="8">
    <source>
        <dbReference type="ARBA" id="ARBA00023242"/>
    </source>
</evidence>
<dbReference type="PROSITE" id="PS00028">
    <property type="entry name" value="ZINC_FINGER_C2H2_1"/>
    <property type="match status" value="2"/>
</dbReference>
<reference evidence="13" key="1">
    <citation type="submission" date="2017-02" db="UniProtKB">
        <authorList>
            <consortium name="WormBaseParasite"/>
        </authorList>
    </citation>
    <scope>IDENTIFICATION</scope>
</reference>
<evidence type="ECO:0000256" key="1">
    <source>
        <dbReference type="ARBA" id="ARBA00004123"/>
    </source>
</evidence>
<keyword evidence="6" id="KW-0805">Transcription regulation</keyword>
<dbReference type="InterPro" id="IPR036236">
    <property type="entry name" value="Znf_C2H2_sf"/>
</dbReference>
<dbReference type="GO" id="GO:0008270">
    <property type="term" value="F:zinc ion binding"/>
    <property type="evidence" value="ECO:0007669"/>
    <property type="project" value="UniProtKB-KW"/>
</dbReference>
<feature type="domain" description="C2H2-type" evidence="10">
    <location>
        <begin position="251"/>
        <end position="278"/>
    </location>
</feature>
<dbReference type="STRING" id="60517.A0A0R3VTP3"/>
<evidence type="ECO:0000256" key="7">
    <source>
        <dbReference type="ARBA" id="ARBA00023163"/>
    </source>
</evidence>
<dbReference type="FunFam" id="3.30.160.60:FF:000130">
    <property type="entry name" value="Spalt-like transcription factor 4"/>
    <property type="match status" value="1"/>
</dbReference>
<dbReference type="GO" id="GO:0000978">
    <property type="term" value="F:RNA polymerase II cis-regulatory region sequence-specific DNA binding"/>
    <property type="evidence" value="ECO:0007669"/>
    <property type="project" value="TreeGrafter"/>
</dbReference>
<dbReference type="SMART" id="SM00355">
    <property type="entry name" value="ZnF_C2H2"/>
    <property type="match status" value="3"/>
</dbReference>
<protein>
    <submittedName>
        <fullName evidence="13">Zinc finger protein</fullName>
    </submittedName>
</protein>
<dbReference type="FunFam" id="3.30.160.60:FF:000060">
    <property type="entry name" value="zinc finger protein 436"/>
    <property type="match status" value="1"/>
</dbReference>
<evidence type="ECO:0000256" key="5">
    <source>
        <dbReference type="ARBA" id="ARBA00022833"/>
    </source>
</evidence>
<proteinExistence type="predicted"/>
<gene>
    <name evidence="11" type="ORF">TASK_LOCUS624</name>
</gene>
<evidence type="ECO:0000256" key="4">
    <source>
        <dbReference type="ARBA" id="ARBA00022771"/>
    </source>
</evidence>
<evidence type="ECO:0000313" key="11">
    <source>
        <dbReference type="EMBL" id="VDK21384.1"/>
    </source>
</evidence>
<dbReference type="GO" id="GO:0005634">
    <property type="term" value="C:nucleus"/>
    <property type="evidence" value="ECO:0007669"/>
    <property type="project" value="UniProtKB-SubCell"/>
</dbReference>
<keyword evidence="3" id="KW-0677">Repeat</keyword>
<evidence type="ECO:0000313" key="12">
    <source>
        <dbReference type="Proteomes" id="UP000282613"/>
    </source>
</evidence>
<dbReference type="WBParaSite" id="TASK_0000062301-mRNA-1">
    <property type="protein sequence ID" value="TASK_0000062301-mRNA-1"/>
    <property type="gene ID" value="TASK_0000062301"/>
</dbReference>
<evidence type="ECO:0000313" key="13">
    <source>
        <dbReference type="WBParaSite" id="TASK_0000062301-mRNA-1"/>
    </source>
</evidence>
<evidence type="ECO:0000256" key="6">
    <source>
        <dbReference type="ARBA" id="ARBA00023015"/>
    </source>
</evidence>
<dbReference type="PANTHER" id="PTHR23235">
    <property type="entry name" value="KRUEPPEL-LIKE TRANSCRIPTION FACTOR"/>
    <property type="match status" value="1"/>
</dbReference>
<dbReference type="SUPFAM" id="SSF57667">
    <property type="entry name" value="beta-beta-alpha zinc fingers"/>
    <property type="match status" value="2"/>
</dbReference>
<feature type="domain" description="C2H2-type" evidence="10">
    <location>
        <begin position="223"/>
        <end position="250"/>
    </location>
</feature>
<keyword evidence="2" id="KW-0479">Metal-binding</keyword>
<comment type="subcellular location">
    <subcellularLocation>
        <location evidence="1">Nucleus</location>
    </subcellularLocation>
</comment>
<evidence type="ECO:0000259" key="10">
    <source>
        <dbReference type="PROSITE" id="PS50157"/>
    </source>
</evidence>
<feature type="domain" description="C2H2-type" evidence="10">
    <location>
        <begin position="197"/>
        <end position="219"/>
    </location>
</feature>
<evidence type="ECO:0000256" key="2">
    <source>
        <dbReference type="ARBA" id="ARBA00022723"/>
    </source>
</evidence>
<name>A0A0R3VTP3_TAEAS</name>
<sequence length="313" mass="34323">MSRSNSYDSASTSMSSTSIAVVNSSSVSSTASTDQFNSTSLSQSGCECNEENLARTLSTHSTCQNMLALPVQSIDQIGPVPQLYAPPVDSGTVMLPWLHCNALPPWSGGFGLQTFDRLSWCQHLLSAILNNTLCIRANTSGANTMDTALGFAANGFAPCNNNIETHGTGIVNNIGDYCTVSNEVNGHGVQKKEKRIWRCHQCVKTYSSSSSLKMHTQSHLRPWKCRVCNKTFCRKWVLQVHERRHTGEKPFACPVCQRPFADRSNMRTHMKTHVAVKHSRSLFNHASNNVTNDDLTTCVVSTSDNLDTNSSTT</sequence>
<dbReference type="Gene3D" id="3.30.160.60">
    <property type="entry name" value="Classic Zinc Finger"/>
    <property type="match status" value="2"/>
</dbReference>
<keyword evidence="4 9" id="KW-0863">Zinc-finger</keyword>
<evidence type="ECO:0000256" key="9">
    <source>
        <dbReference type="PROSITE-ProRule" id="PRU00042"/>
    </source>
</evidence>
<evidence type="ECO:0000256" key="3">
    <source>
        <dbReference type="ARBA" id="ARBA00022737"/>
    </source>
</evidence>
<organism evidence="13">
    <name type="scientific">Taenia asiatica</name>
    <name type="common">Asian tapeworm</name>
    <dbReference type="NCBI Taxonomy" id="60517"/>
    <lineage>
        <taxon>Eukaryota</taxon>
        <taxon>Metazoa</taxon>
        <taxon>Spiralia</taxon>
        <taxon>Lophotrochozoa</taxon>
        <taxon>Platyhelminthes</taxon>
        <taxon>Cestoda</taxon>
        <taxon>Eucestoda</taxon>
        <taxon>Cyclophyllidea</taxon>
        <taxon>Taeniidae</taxon>
        <taxon>Taenia</taxon>
    </lineage>
</organism>
<dbReference type="PROSITE" id="PS50157">
    <property type="entry name" value="ZINC_FINGER_C2H2_2"/>
    <property type="match status" value="3"/>
</dbReference>
<dbReference type="GO" id="GO:0000981">
    <property type="term" value="F:DNA-binding transcription factor activity, RNA polymerase II-specific"/>
    <property type="evidence" value="ECO:0007669"/>
    <property type="project" value="TreeGrafter"/>
</dbReference>
<keyword evidence="8" id="KW-0539">Nucleus</keyword>
<dbReference type="PANTHER" id="PTHR23235:SF176">
    <property type="entry name" value="C2H2-TYPE DOMAIN-CONTAINING PROTEIN"/>
    <property type="match status" value="1"/>
</dbReference>
<keyword evidence="12" id="KW-1185">Reference proteome</keyword>
<dbReference type="AlphaFoldDB" id="A0A0R3VTP3"/>
<dbReference type="InterPro" id="IPR013087">
    <property type="entry name" value="Znf_C2H2_type"/>
</dbReference>
<keyword evidence="5" id="KW-0862">Zinc</keyword>
<keyword evidence="7" id="KW-0804">Transcription</keyword>
<dbReference type="Proteomes" id="UP000282613">
    <property type="component" value="Unassembled WGS sequence"/>
</dbReference>
<dbReference type="OrthoDB" id="6284678at2759"/>